<evidence type="ECO:0000313" key="3">
    <source>
        <dbReference type="Proteomes" id="UP001152562"/>
    </source>
</evidence>
<dbReference type="AlphaFoldDB" id="A0A9P0T8Q0"/>
<protein>
    <submittedName>
        <fullName evidence="2">Uncharacterized protein</fullName>
    </submittedName>
</protein>
<evidence type="ECO:0000256" key="1">
    <source>
        <dbReference type="SAM" id="MobiDB-lite"/>
    </source>
</evidence>
<feature type="compositionally biased region" description="Basic and acidic residues" evidence="1">
    <location>
        <begin position="121"/>
        <end position="135"/>
    </location>
</feature>
<gene>
    <name evidence="2" type="ORF">PIBRA_LOCUS3464</name>
</gene>
<dbReference type="Proteomes" id="UP001152562">
    <property type="component" value="Unassembled WGS sequence"/>
</dbReference>
<proteinExistence type="predicted"/>
<name>A0A9P0T8Q0_PIEBR</name>
<sequence length="144" mass="16010">MIIRHLPYIQYSRYLCDPISKVATCPNSTAALSVLNWTAFATISSMTMQRLFLVMILQLPILRTIRSVFAEFDTALERQTSEGRGSRGRRARAPLTSATARRLTALSTTATEQLLFYAHERESEKDTAGRGRSERAAGATRGAI</sequence>
<feature type="region of interest" description="Disordered" evidence="1">
    <location>
        <begin position="121"/>
        <end position="144"/>
    </location>
</feature>
<accession>A0A9P0T8Q0</accession>
<evidence type="ECO:0000313" key="2">
    <source>
        <dbReference type="EMBL" id="CAH4016113.1"/>
    </source>
</evidence>
<keyword evidence="3" id="KW-1185">Reference proteome</keyword>
<organism evidence="2 3">
    <name type="scientific">Pieris brassicae</name>
    <name type="common">White butterfly</name>
    <name type="synonym">Large white butterfly</name>
    <dbReference type="NCBI Taxonomy" id="7116"/>
    <lineage>
        <taxon>Eukaryota</taxon>
        <taxon>Metazoa</taxon>
        <taxon>Ecdysozoa</taxon>
        <taxon>Arthropoda</taxon>
        <taxon>Hexapoda</taxon>
        <taxon>Insecta</taxon>
        <taxon>Pterygota</taxon>
        <taxon>Neoptera</taxon>
        <taxon>Endopterygota</taxon>
        <taxon>Lepidoptera</taxon>
        <taxon>Glossata</taxon>
        <taxon>Ditrysia</taxon>
        <taxon>Papilionoidea</taxon>
        <taxon>Pieridae</taxon>
        <taxon>Pierinae</taxon>
        <taxon>Pieris</taxon>
    </lineage>
</organism>
<reference evidence="2" key="1">
    <citation type="submission" date="2022-05" db="EMBL/GenBank/DDBJ databases">
        <authorList>
            <person name="Okamura Y."/>
        </authorList>
    </citation>
    <scope>NUCLEOTIDE SEQUENCE</scope>
</reference>
<comment type="caution">
    <text evidence="2">The sequence shown here is derived from an EMBL/GenBank/DDBJ whole genome shotgun (WGS) entry which is preliminary data.</text>
</comment>
<dbReference type="EMBL" id="CALOZG010000004">
    <property type="protein sequence ID" value="CAH4016113.1"/>
    <property type="molecule type" value="Genomic_DNA"/>
</dbReference>